<dbReference type="AlphaFoldDB" id="A0A8H4T6Y9"/>
<organism evidence="3 4">
    <name type="scientific">Fusarium gaditjirri</name>
    <dbReference type="NCBI Taxonomy" id="282569"/>
    <lineage>
        <taxon>Eukaryota</taxon>
        <taxon>Fungi</taxon>
        <taxon>Dikarya</taxon>
        <taxon>Ascomycota</taxon>
        <taxon>Pezizomycotina</taxon>
        <taxon>Sordariomycetes</taxon>
        <taxon>Hypocreomycetidae</taxon>
        <taxon>Hypocreales</taxon>
        <taxon>Nectriaceae</taxon>
        <taxon>Fusarium</taxon>
        <taxon>Fusarium nisikadoi species complex</taxon>
    </lineage>
</organism>
<gene>
    <name evidence="3" type="ORF">FGADI_6715</name>
</gene>
<reference evidence="3" key="2">
    <citation type="submission" date="2020-05" db="EMBL/GenBank/DDBJ databases">
        <authorList>
            <person name="Kim H.-S."/>
            <person name="Proctor R.H."/>
            <person name="Brown D.W."/>
        </authorList>
    </citation>
    <scope>NUCLEOTIDE SEQUENCE</scope>
    <source>
        <strain evidence="3">NRRL 45417</strain>
    </source>
</reference>
<dbReference type="PANTHER" id="PTHR47425">
    <property type="entry name" value="FARB-RELATED"/>
    <property type="match status" value="1"/>
</dbReference>
<keyword evidence="1" id="KW-0539">Nucleus</keyword>
<dbReference type="InterPro" id="IPR007219">
    <property type="entry name" value="XnlR_reg_dom"/>
</dbReference>
<dbReference type="PANTHER" id="PTHR47425:SF2">
    <property type="entry name" value="FARB-RELATED"/>
    <property type="match status" value="1"/>
</dbReference>
<dbReference type="InterPro" id="IPR052761">
    <property type="entry name" value="Fungal_Detox/Toxin_TFs"/>
</dbReference>
<protein>
    <recommendedName>
        <fullName evidence="2">Xylanolytic transcriptional activator regulatory domain-containing protein</fullName>
    </recommendedName>
</protein>
<name>A0A8H4T6Y9_9HYPO</name>
<dbReference type="CDD" id="cd12148">
    <property type="entry name" value="fungal_TF_MHR"/>
    <property type="match status" value="1"/>
</dbReference>
<accession>A0A8H4T6Y9</accession>
<proteinExistence type="predicted"/>
<evidence type="ECO:0000256" key="1">
    <source>
        <dbReference type="ARBA" id="ARBA00023242"/>
    </source>
</evidence>
<dbReference type="GO" id="GO:0006351">
    <property type="term" value="P:DNA-templated transcription"/>
    <property type="evidence" value="ECO:0007669"/>
    <property type="project" value="InterPro"/>
</dbReference>
<evidence type="ECO:0000259" key="2">
    <source>
        <dbReference type="Pfam" id="PF04082"/>
    </source>
</evidence>
<dbReference type="Proteomes" id="UP000604273">
    <property type="component" value="Unassembled WGS sequence"/>
</dbReference>
<feature type="domain" description="Xylanolytic transcriptional activator regulatory" evidence="2">
    <location>
        <begin position="237"/>
        <end position="500"/>
    </location>
</feature>
<comment type="caution">
    <text evidence="3">The sequence shown here is derived from an EMBL/GenBank/DDBJ whole genome shotgun (WGS) entry which is preliminary data.</text>
</comment>
<evidence type="ECO:0000313" key="3">
    <source>
        <dbReference type="EMBL" id="KAF4952481.1"/>
    </source>
</evidence>
<dbReference type="OrthoDB" id="5121955at2759"/>
<dbReference type="Pfam" id="PF04082">
    <property type="entry name" value="Fungal_trans"/>
    <property type="match status" value="1"/>
</dbReference>
<keyword evidence="4" id="KW-1185">Reference proteome</keyword>
<reference evidence="3" key="1">
    <citation type="journal article" date="2020" name="BMC Genomics">
        <title>Correction to: Identification and distribution of gene clusters required for synthesis of sphingolipid metabolism inhibitors in diverse species of the filamentous fungus Fusarium.</title>
        <authorList>
            <person name="Kim H.S."/>
            <person name="Lohmar J.M."/>
            <person name="Busman M."/>
            <person name="Brown D.W."/>
            <person name="Naumann T.A."/>
            <person name="Divon H.H."/>
            <person name="Lysoe E."/>
            <person name="Uhlig S."/>
            <person name="Proctor R.H."/>
        </authorList>
    </citation>
    <scope>NUCLEOTIDE SEQUENCE</scope>
    <source>
        <strain evidence="3">NRRL 45417</strain>
    </source>
</reference>
<sequence length="782" mass="87369">MNQSLANPSQPFNTTLTHQSLIRPNRVAENVSSVEACNAVQGHPQALVAGLSDVSVKKNDKECQLAQAPASWTRKASERQALRNAINASETRSIETASNATEHMNLDNQISLPQLTNSNCPLQPVSAGVPWQNWQIDPLDFATIPDPAAYDSWSASMPAHRHSPADLVGNILRQNAGSQNAASPSDAGSTKEGVVLYSYFQFLTVGNLHAIPYQDVTYLEAQGCLHIPNPLILDIFMKAYFTYGHIFIPLIDEGDFWEMFSPAASSAPRAPMSLLVLRAMLFASSTYVPLPVLRQLGYHDICSARADLYRKAKLLFDMEAETAHLPLAQAALMLMNWVPESPTTTSSVPYRTWLSLAIHHAKLIKAHRHAGICDAGTTENEPRSRTLRRLWWCCIICDRLSSLACRFRLQITPDILDMETCVPLGFDDLESEIYRSSVFSPATKRQLIALFSKNLSLLMLLTELIPVAYPFETRLESSPDFSVQEEGNIRKTCDLLDEWYDAAKAEFPPFHQPTEETDSANSVAVHTNLMYIYYYTSCITLCNRRVFTQVSGSGSPDFHREELQDGSRSNEIRGDIEDSVLGLSKCIGSLARAHLTKYLPITVSVCVAIPLALHRMNTSLSCEDDVVPSHFEGWPLFDLDPAHKHLQVMVDASDTFSAQYYGSHWVKEAAEHVSNLAKSFNKLSMQSGEEAMKDWVDILVRHPGAYLGLVWTMDMSVNRRKLPESQDFPLCLREDVERLNAAPRKTEYDRLDSQSLDGQKNIQLTESLDYLLGIQEPMVDVL</sequence>
<dbReference type="GO" id="GO:0008270">
    <property type="term" value="F:zinc ion binding"/>
    <property type="evidence" value="ECO:0007669"/>
    <property type="project" value="InterPro"/>
</dbReference>
<evidence type="ECO:0000313" key="4">
    <source>
        <dbReference type="Proteomes" id="UP000604273"/>
    </source>
</evidence>
<dbReference type="EMBL" id="JABFAI010000155">
    <property type="protein sequence ID" value="KAF4952481.1"/>
    <property type="molecule type" value="Genomic_DNA"/>
</dbReference>
<dbReference type="GO" id="GO:0003677">
    <property type="term" value="F:DNA binding"/>
    <property type="evidence" value="ECO:0007669"/>
    <property type="project" value="InterPro"/>
</dbReference>